<keyword evidence="6 7" id="KW-0472">Membrane</keyword>
<accession>A0A1J5PN19</accession>
<reference evidence="8" key="1">
    <citation type="submission" date="2016-10" db="EMBL/GenBank/DDBJ databases">
        <title>Sequence of Gallionella enrichment culture.</title>
        <authorList>
            <person name="Poehlein A."/>
            <person name="Muehling M."/>
            <person name="Daniel R."/>
        </authorList>
    </citation>
    <scope>NUCLEOTIDE SEQUENCE</scope>
</reference>
<feature type="transmembrane region" description="Helical" evidence="7">
    <location>
        <begin position="302"/>
        <end position="324"/>
    </location>
</feature>
<evidence type="ECO:0000256" key="4">
    <source>
        <dbReference type="ARBA" id="ARBA00022692"/>
    </source>
</evidence>
<feature type="transmembrane region" description="Helical" evidence="7">
    <location>
        <begin position="237"/>
        <end position="257"/>
    </location>
</feature>
<sequence>MYAAEAAVGGAATPMSWAYPPQFDLIAATLALLPRGLAYLAFMLPAFLAYMFALHRLAGDRFLEAFAIVFPALLVTIMTGQNGTMTGAFVGLFALATLQGRSLAGIPLGLMVIKPHLAVGLTVLTVARCRWSVIAIAAAVTLGSGVLATLAFGTGVWPAFLSGARQSGALLTEGAYLMFRLTSVYAAIRSFGAPLGLAMTVQIVTAGLSMGLVAYTVWCRWSARLQLGMAVLCTLSISPYIYDYDMAIFGIALALILPDLLARASRLEHTAFIALAAVSTGWSAALTVLYGQGTDPSPQAIAVHSASVAGVTYLALIAFAAVVLRRPLGAKDALRHQGLAVI</sequence>
<gene>
    <name evidence="8" type="ORF">GALL_517450</name>
</gene>
<evidence type="ECO:0000256" key="6">
    <source>
        <dbReference type="ARBA" id="ARBA00023136"/>
    </source>
</evidence>
<dbReference type="EMBL" id="MLJW01006427">
    <property type="protein sequence ID" value="OIQ66683.1"/>
    <property type="molecule type" value="Genomic_DNA"/>
</dbReference>
<feature type="transmembrane region" description="Helical" evidence="7">
    <location>
        <begin position="269"/>
        <end position="290"/>
    </location>
</feature>
<dbReference type="Pfam" id="PF09594">
    <property type="entry name" value="GT87"/>
    <property type="match status" value="1"/>
</dbReference>
<feature type="transmembrane region" description="Helical" evidence="7">
    <location>
        <begin position="133"/>
        <end position="157"/>
    </location>
</feature>
<protein>
    <recommendedName>
        <fullName evidence="9">DUF2029 domain-containing protein</fullName>
    </recommendedName>
</protein>
<evidence type="ECO:0008006" key="9">
    <source>
        <dbReference type="Google" id="ProtNLM"/>
    </source>
</evidence>
<evidence type="ECO:0000256" key="7">
    <source>
        <dbReference type="SAM" id="Phobius"/>
    </source>
</evidence>
<keyword evidence="3" id="KW-0808">Transferase</keyword>
<feature type="transmembrane region" description="Helical" evidence="7">
    <location>
        <begin position="25"/>
        <end position="50"/>
    </location>
</feature>
<evidence type="ECO:0000256" key="3">
    <source>
        <dbReference type="ARBA" id="ARBA00022679"/>
    </source>
</evidence>
<keyword evidence="4 7" id="KW-0812">Transmembrane</keyword>
<evidence type="ECO:0000256" key="2">
    <source>
        <dbReference type="ARBA" id="ARBA00022475"/>
    </source>
</evidence>
<keyword evidence="5 7" id="KW-1133">Transmembrane helix</keyword>
<organism evidence="8">
    <name type="scientific">mine drainage metagenome</name>
    <dbReference type="NCBI Taxonomy" id="410659"/>
    <lineage>
        <taxon>unclassified sequences</taxon>
        <taxon>metagenomes</taxon>
        <taxon>ecological metagenomes</taxon>
    </lineage>
</organism>
<name>A0A1J5PN19_9ZZZZ</name>
<comment type="subcellular location">
    <subcellularLocation>
        <location evidence="1">Cell membrane</location>
        <topology evidence="1">Multi-pass membrane protein</topology>
    </subcellularLocation>
</comment>
<dbReference type="GO" id="GO:0005886">
    <property type="term" value="C:plasma membrane"/>
    <property type="evidence" value="ECO:0007669"/>
    <property type="project" value="UniProtKB-SubCell"/>
</dbReference>
<evidence type="ECO:0000256" key="5">
    <source>
        <dbReference type="ARBA" id="ARBA00022989"/>
    </source>
</evidence>
<comment type="caution">
    <text evidence="8">The sequence shown here is derived from an EMBL/GenBank/DDBJ whole genome shotgun (WGS) entry which is preliminary data.</text>
</comment>
<evidence type="ECO:0000256" key="1">
    <source>
        <dbReference type="ARBA" id="ARBA00004651"/>
    </source>
</evidence>
<dbReference type="AlphaFoldDB" id="A0A1J5PN19"/>
<evidence type="ECO:0000313" key="8">
    <source>
        <dbReference type="EMBL" id="OIQ66683.1"/>
    </source>
</evidence>
<proteinExistence type="predicted"/>
<keyword evidence="2" id="KW-1003">Cell membrane</keyword>
<feature type="transmembrane region" description="Helical" evidence="7">
    <location>
        <begin position="195"/>
        <end position="217"/>
    </location>
</feature>
<dbReference type="InterPro" id="IPR018584">
    <property type="entry name" value="GT87"/>
</dbReference>
<dbReference type="GO" id="GO:0016758">
    <property type="term" value="F:hexosyltransferase activity"/>
    <property type="evidence" value="ECO:0007669"/>
    <property type="project" value="InterPro"/>
</dbReference>
<feature type="transmembrane region" description="Helical" evidence="7">
    <location>
        <begin position="62"/>
        <end position="81"/>
    </location>
</feature>